<keyword evidence="5" id="KW-1185">Reference proteome</keyword>
<dbReference type="PROSITE" id="PS50110">
    <property type="entry name" value="RESPONSE_REGULATORY"/>
    <property type="match status" value="1"/>
</dbReference>
<organism evidence="4 5">
    <name type="scientific">Aurantiacibacter spongiae</name>
    <dbReference type="NCBI Taxonomy" id="2488860"/>
    <lineage>
        <taxon>Bacteria</taxon>
        <taxon>Pseudomonadati</taxon>
        <taxon>Pseudomonadota</taxon>
        <taxon>Alphaproteobacteria</taxon>
        <taxon>Sphingomonadales</taxon>
        <taxon>Erythrobacteraceae</taxon>
        <taxon>Aurantiacibacter</taxon>
    </lineage>
</organism>
<dbReference type="RefSeq" id="WP_123879847.1">
    <property type="nucleotide sequence ID" value="NZ_RPFZ01000001.1"/>
</dbReference>
<proteinExistence type="predicted"/>
<dbReference type="PANTHER" id="PTHR44591:SF3">
    <property type="entry name" value="RESPONSE REGULATORY DOMAIN-CONTAINING PROTEIN"/>
    <property type="match status" value="1"/>
</dbReference>
<dbReference type="InterPro" id="IPR001789">
    <property type="entry name" value="Sig_transdc_resp-reg_receiver"/>
</dbReference>
<dbReference type="EMBL" id="RPFZ01000001">
    <property type="protein sequence ID" value="RPF71417.1"/>
    <property type="molecule type" value="Genomic_DNA"/>
</dbReference>
<reference evidence="4 5" key="1">
    <citation type="submission" date="2018-11" db="EMBL/GenBank/DDBJ databases">
        <title>Erythrobacter spongiae sp. nov., isolated from a marine sponge.</title>
        <authorList>
            <person name="Zhuang L."/>
            <person name="Luo L."/>
        </authorList>
    </citation>
    <scope>NUCLEOTIDE SEQUENCE [LARGE SCALE GENOMIC DNA]</scope>
    <source>
        <strain evidence="4 5">HN-E23</strain>
    </source>
</reference>
<dbReference type="SMART" id="SM00448">
    <property type="entry name" value="REC"/>
    <property type="match status" value="1"/>
</dbReference>
<evidence type="ECO:0000259" key="3">
    <source>
        <dbReference type="PROSITE" id="PS50110"/>
    </source>
</evidence>
<dbReference type="OrthoDB" id="9801602at2"/>
<accession>A0A3N5CS53</accession>
<dbReference type="InterPro" id="IPR011006">
    <property type="entry name" value="CheY-like_superfamily"/>
</dbReference>
<sequence>MAMRILVVEDDLLNRMFFHDVLEGHGYEVAVVSDGGAVMEEARAFRPDLVTMDIHLPNVSGLRLIRMMRRDAQLRDTPILAVTAFAGRGEEDRIRKAGADAYLSKPVTIERLLGEVEKLSRANTAA</sequence>
<name>A0A3N5CS53_9SPHN</name>
<feature type="modified residue" description="4-aspartylphosphate" evidence="2">
    <location>
        <position position="53"/>
    </location>
</feature>
<comment type="caution">
    <text evidence="4">The sequence shown here is derived from an EMBL/GenBank/DDBJ whole genome shotgun (WGS) entry which is preliminary data.</text>
</comment>
<dbReference type="PANTHER" id="PTHR44591">
    <property type="entry name" value="STRESS RESPONSE REGULATOR PROTEIN 1"/>
    <property type="match status" value="1"/>
</dbReference>
<evidence type="ECO:0000256" key="2">
    <source>
        <dbReference type="PROSITE-ProRule" id="PRU00169"/>
    </source>
</evidence>
<evidence type="ECO:0000256" key="1">
    <source>
        <dbReference type="ARBA" id="ARBA00022553"/>
    </source>
</evidence>
<keyword evidence="1 2" id="KW-0597">Phosphoprotein</keyword>
<dbReference type="Pfam" id="PF00072">
    <property type="entry name" value="Response_reg"/>
    <property type="match status" value="1"/>
</dbReference>
<dbReference type="AlphaFoldDB" id="A0A3N5CS53"/>
<feature type="domain" description="Response regulatory" evidence="3">
    <location>
        <begin position="4"/>
        <end position="120"/>
    </location>
</feature>
<gene>
    <name evidence="4" type="ORF">EG799_07175</name>
</gene>
<dbReference type="Gene3D" id="3.40.50.2300">
    <property type="match status" value="1"/>
</dbReference>
<evidence type="ECO:0000313" key="4">
    <source>
        <dbReference type="EMBL" id="RPF71417.1"/>
    </source>
</evidence>
<protein>
    <submittedName>
        <fullName evidence="4">Response regulator</fullName>
    </submittedName>
</protein>
<dbReference type="SUPFAM" id="SSF52172">
    <property type="entry name" value="CheY-like"/>
    <property type="match status" value="1"/>
</dbReference>
<evidence type="ECO:0000313" key="5">
    <source>
        <dbReference type="Proteomes" id="UP000275232"/>
    </source>
</evidence>
<dbReference type="Proteomes" id="UP000275232">
    <property type="component" value="Unassembled WGS sequence"/>
</dbReference>
<dbReference type="GO" id="GO:0000160">
    <property type="term" value="P:phosphorelay signal transduction system"/>
    <property type="evidence" value="ECO:0007669"/>
    <property type="project" value="InterPro"/>
</dbReference>
<dbReference type="InterPro" id="IPR050595">
    <property type="entry name" value="Bact_response_regulator"/>
</dbReference>